<protein>
    <submittedName>
        <fullName evidence="2">(African queen) hypothetical protein</fullName>
    </submittedName>
</protein>
<evidence type="ECO:0000313" key="3">
    <source>
        <dbReference type="Proteomes" id="UP000789524"/>
    </source>
</evidence>
<reference evidence="2" key="1">
    <citation type="submission" date="2021-09" db="EMBL/GenBank/DDBJ databases">
        <authorList>
            <person name="Martin H S."/>
        </authorList>
    </citation>
    <scope>NUCLEOTIDE SEQUENCE</scope>
</reference>
<dbReference type="EMBL" id="CAKASE010000079">
    <property type="protein sequence ID" value="CAG9579527.1"/>
    <property type="molecule type" value="Genomic_DNA"/>
</dbReference>
<sequence>MQRHLFILLAVTVLASAAPAPGYFHETVHAPLIHPVVHAPIIHSAPIVHHAPIIHSAPIVHHAPIIHSAPIVHHSLPVVHGVHAPIVKYKLKSHYHLFG</sequence>
<accession>A0A8J2R0R4</accession>
<proteinExistence type="predicted"/>
<evidence type="ECO:0000256" key="1">
    <source>
        <dbReference type="SAM" id="SignalP"/>
    </source>
</evidence>
<organism evidence="2 3">
    <name type="scientific">Danaus chrysippus</name>
    <name type="common">African queen</name>
    <dbReference type="NCBI Taxonomy" id="151541"/>
    <lineage>
        <taxon>Eukaryota</taxon>
        <taxon>Metazoa</taxon>
        <taxon>Ecdysozoa</taxon>
        <taxon>Arthropoda</taxon>
        <taxon>Hexapoda</taxon>
        <taxon>Insecta</taxon>
        <taxon>Pterygota</taxon>
        <taxon>Neoptera</taxon>
        <taxon>Endopterygota</taxon>
        <taxon>Lepidoptera</taxon>
        <taxon>Glossata</taxon>
        <taxon>Ditrysia</taxon>
        <taxon>Papilionoidea</taxon>
        <taxon>Nymphalidae</taxon>
        <taxon>Danainae</taxon>
        <taxon>Danaini</taxon>
        <taxon>Danaina</taxon>
        <taxon>Danaus</taxon>
        <taxon>Anosia</taxon>
    </lineage>
</organism>
<feature type="chain" id="PRO_5035329064" evidence="1">
    <location>
        <begin position="18"/>
        <end position="99"/>
    </location>
</feature>
<gene>
    <name evidence="2" type="ORF">DCHRY22_LOCUS13142</name>
</gene>
<keyword evidence="3" id="KW-1185">Reference proteome</keyword>
<feature type="signal peptide" evidence="1">
    <location>
        <begin position="1"/>
        <end position="17"/>
    </location>
</feature>
<dbReference type="Proteomes" id="UP000789524">
    <property type="component" value="Unassembled WGS sequence"/>
</dbReference>
<name>A0A8J2R0R4_9NEOP</name>
<keyword evidence="1" id="KW-0732">Signal</keyword>
<dbReference type="OrthoDB" id="6435838at2759"/>
<dbReference type="AlphaFoldDB" id="A0A8J2R0R4"/>
<comment type="caution">
    <text evidence="2">The sequence shown here is derived from an EMBL/GenBank/DDBJ whole genome shotgun (WGS) entry which is preliminary data.</text>
</comment>
<evidence type="ECO:0000313" key="2">
    <source>
        <dbReference type="EMBL" id="CAG9579527.1"/>
    </source>
</evidence>